<comment type="similarity">
    <text evidence="2">Belongs to the Diphthine--ammonia ligase family.</text>
</comment>
<dbReference type="InterPro" id="IPR035959">
    <property type="entry name" value="RutC-like_sf"/>
</dbReference>
<evidence type="ECO:0000256" key="9">
    <source>
        <dbReference type="ARBA" id="ARBA00031202"/>
    </source>
</evidence>
<keyword evidence="5" id="KW-0436">Ligase</keyword>
<dbReference type="PANTHER" id="PTHR12196">
    <property type="entry name" value="DOMAIN OF UNKNOWN FUNCTION 71 DUF71 -CONTAINING PROTEIN"/>
    <property type="match status" value="1"/>
</dbReference>
<dbReference type="InterPro" id="IPR014729">
    <property type="entry name" value="Rossmann-like_a/b/a_fold"/>
</dbReference>
<evidence type="ECO:0000256" key="6">
    <source>
        <dbReference type="ARBA" id="ARBA00022741"/>
    </source>
</evidence>
<dbReference type="Proteomes" id="UP001208570">
    <property type="component" value="Unassembled WGS sequence"/>
</dbReference>
<evidence type="ECO:0000256" key="2">
    <source>
        <dbReference type="ARBA" id="ARBA00008496"/>
    </source>
</evidence>
<dbReference type="Gene3D" id="3.90.1490.10">
    <property type="entry name" value="putative n-type atp pyrophosphatase, domain 2"/>
    <property type="match status" value="1"/>
</dbReference>
<proteinExistence type="inferred from homology"/>
<dbReference type="NCBIfam" id="TIGR00290">
    <property type="entry name" value="MJ0570_dom"/>
    <property type="match status" value="1"/>
</dbReference>
<evidence type="ECO:0000256" key="3">
    <source>
        <dbReference type="ARBA" id="ARBA00012089"/>
    </source>
</evidence>
<evidence type="ECO:0000256" key="5">
    <source>
        <dbReference type="ARBA" id="ARBA00022598"/>
    </source>
</evidence>
<keyword evidence="15" id="KW-1185">Reference proteome</keyword>
<evidence type="ECO:0000256" key="1">
    <source>
        <dbReference type="ARBA" id="ARBA00005156"/>
    </source>
</evidence>
<evidence type="ECO:0000259" key="13">
    <source>
        <dbReference type="Pfam" id="PF01902"/>
    </source>
</evidence>
<dbReference type="GO" id="GO:0017178">
    <property type="term" value="F:diphthine-ammonia ligase activity"/>
    <property type="evidence" value="ECO:0007669"/>
    <property type="project" value="UniProtKB-EC"/>
</dbReference>
<protein>
    <recommendedName>
        <fullName evidence="4">Diphthine--ammonia ligase</fullName>
        <ecNumber evidence="3">6.3.1.14</ecNumber>
    </recommendedName>
    <alternativeName>
        <fullName evidence="9">ATP-binding domain-containing protein 4</fullName>
    </alternativeName>
    <alternativeName>
        <fullName evidence="8">Diphthamide synthase</fullName>
    </alternativeName>
    <alternativeName>
        <fullName evidence="10">Diphthamide synthetase</fullName>
    </alternativeName>
    <alternativeName>
        <fullName evidence="11">Protein DPH6 homolog</fullName>
    </alternativeName>
</protein>
<reference evidence="14" key="1">
    <citation type="journal article" date="2023" name="Mol. Biol. Evol.">
        <title>Third-Generation Sequencing Reveals the Adaptive Role of the Epigenome in Three Deep-Sea Polychaetes.</title>
        <authorList>
            <person name="Perez M."/>
            <person name="Aroh O."/>
            <person name="Sun Y."/>
            <person name="Lan Y."/>
            <person name="Juniper S.K."/>
            <person name="Young C.R."/>
            <person name="Angers B."/>
            <person name="Qian P.Y."/>
        </authorList>
    </citation>
    <scope>NUCLEOTIDE SEQUENCE</scope>
    <source>
        <strain evidence="14">P08H-3</strain>
    </source>
</reference>
<comment type="pathway">
    <text evidence="1">Protein modification; peptidyl-diphthamide biosynthesis.</text>
</comment>
<dbReference type="EMBL" id="JAODUP010000969">
    <property type="protein sequence ID" value="KAK2142335.1"/>
    <property type="molecule type" value="Genomic_DNA"/>
</dbReference>
<dbReference type="SUPFAM" id="SSF55298">
    <property type="entry name" value="YjgF-like"/>
    <property type="match status" value="2"/>
</dbReference>
<evidence type="ECO:0000256" key="4">
    <source>
        <dbReference type="ARBA" id="ARBA00018426"/>
    </source>
</evidence>
<evidence type="ECO:0000256" key="7">
    <source>
        <dbReference type="ARBA" id="ARBA00022840"/>
    </source>
</evidence>
<accession>A0AAD9IXY0</accession>
<gene>
    <name evidence="14" type="ORF">LSH36_969g00011</name>
</gene>
<evidence type="ECO:0000256" key="12">
    <source>
        <dbReference type="ARBA" id="ARBA00048108"/>
    </source>
</evidence>
<dbReference type="FunFam" id="3.30.1330.40:FF:000012">
    <property type="entry name" value="diphthine--ammonia ligase isoform X1"/>
    <property type="match status" value="1"/>
</dbReference>
<dbReference type="PANTHER" id="PTHR12196:SF2">
    <property type="entry name" value="DIPHTHINE--AMMONIA LIGASE"/>
    <property type="match status" value="1"/>
</dbReference>
<feature type="domain" description="Diphthamide synthase" evidence="13">
    <location>
        <begin position="9"/>
        <end position="210"/>
    </location>
</feature>
<dbReference type="Pfam" id="PF01042">
    <property type="entry name" value="Ribonuc_L-PSP"/>
    <property type="match status" value="1"/>
</dbReference>
<dbReference type="CDD" id="cd01994">
    <property type="entry name" value="AANH_PF0828-like"/>
    <property type="match status" value="1"/>
</dbReference>
<sequence>MQCVREGHELVALANLRPKEKDELDSYMYQTVGHHAVDLYAEAMELPLYRRTIEGSSLSQGKDYQLTSNDEVEDLYQLLKQVKERQLIEAVSVGAIMSDYQRVRVEHVCQRLNLTVLAFLWRRDQVELLHEIIQCGVKAIIIKVAALGLDPDKHLGLTLEEIYPHMIKMQRQYGLNVCGEGGEYETFTLDCPLFKKKIIADEVVTVTHSDDAFAPVAFLNFSKLHLESKDSMETKDDVLYEDFLGEGVAETDDVADNNDYTDYIDYSPATHEILLVLLNQKELVSNLPMKHSGQLLFEVMQTNDVIPSTDQGDLLHVLLRSTSKVSTETLQTYLSKKYLNISGIMALKSESESIEFDVYAAMEKLKDLVGQHQRSSSDVLAVYMYVRDMTSFCHINNAYKRYFENNPPVRVCVEACLPQNAVLQIDCVCNLTEPETEINTMHVQSLSHWAPANIGPYSQAKKIGLCPVNLTIIAGGIIPETRLSLRHVARILAAMTTNSGLYDIVTAICYVTNQKDIPTVEQQLNNYYEEQLKGSDNGRMLPFSVLYVVVPSLPKSALIEWQVYAVTGWSNQWQEWSSVENSENYVCQLTMFASETAKDRNVSFIVSVELVSDSSCSINVNDITLEAVEGVLQILKRVSETASPLRVLRVFYRGDLFTANEISQAFHAQISDCFQWLEGNLPAATFIPVLAFRCDTTLLCVYH</sequence>
<keyword evidence="7" id="KW-0067">ATP-binding</keyword>
<dbReference type="CDD" id="cd06156">
    <property type="entry name" value="eu_AANH_C_2"/>
    <property type="match status" value="1"/>
</dbReference>
<evidence type="ECO:0000313" key="15">
    <source>
        <dbReference type="Proteomes" id="UP001208570"/>
    </source>
</evidence>
<organism evidence="14 15">
    <name type="scientific">Paralvinella palmiformis</name>
    <dbReference type="NCBI Taxonomy" id="53620"/>
    <lineage>
        <taxon>Eukaryota</taxon>
        <taxon>Metazoa</taxon>
        <taxon>Spiralia</taxon>
        <taxon>Lophotrochozoa</taxon>
        <taxon>Annelida</taxon>
        <taxon>Polychaeta</taxon>
        <taxon>Sedentaria</taxon>
        <taxon>Canalipalpata</taxon>
        <taxon>Terebellida</taxon>
        <taxon>Terebelliformia</taxon>
        <taxon>Alvinellidae</taxon>
        <taxon>Paralvinella</taxon>
    </lineage>
</organism>
<dbReference type="Gene3D" id="3.40.50.620">
    <property type="entry name" value="HUPs"/>
    <property type="match status" value="1"/>
</dbReference>
<dbReference type="InterPro" id="IPR006175">
    <property type="entry name" value="YjgF/YER057c/UK114"/>
</dbReference>
<keyword evidence="6" id="KW-0547">Nucleotide-binding</keyword>
<dbReference type="SUPFAM" id="SSF52402">
    <property type="entry name" value="Adenine nucleotide alpha hydrolases-like"/>
    <property type="match status" value="1"/>
</dbReference>
<dbReference type="InterPro" id="IPR002761">
    <property type="entry name" value="Diphthami_syn_dom"/>
</dbReference>
<dbReference type="Gene3D" id="3.30.1330.40">
    <property type="entry name" value="RutC-like"/>
    <property type="match status" value="2"/>
</dbReference>
<dbReference type="Pfam" id="PF01902">
    <property type="entry name" value="Diphthami_syn_2"/>
    <property type="match status" value="1"/>
</dbReference>
<dbReference type="InterPro" id="IPR030662">
    <property type="entry name" value="DPH6/MJ0570"/>
</dbReference>
<dbReference type="AlphaFoldDB" id="A0AAD9IXY0"/>
<dbReference type="EC" id="6.3.1.14" evidence="3"/>
<evidence type="ECO:0000313" key="14">
    <source>
        <dbReference type="EMBL" id="KAK2142335.1"/>
    </source>
</evidence>
<dbReference type="FunFam" id="3.90.1490.10:FF:000001">
    <property type="entry name" value="Diphthine--ammonia ligase"/>
    <property type="match status" value="1"/>
</dbReference>
<evidence type="ECO:0000256" key="10">
    <source>
        <dbReference type="ARBA" id="ARBA00031552"/>
    </source>
</evidence>
<comment type="catalytic activity">
    <reaction evidence="12">
        <text>diphthine-[translation elongation factor 2] + NH4(+) + ATP = diphthamide-[translation elongation factor 2] + AMP + diphosphate + H(+)</text>
        <dbReference type="Rhea" id="RHEA:19753"/>
        <dbReference type="Rhea" id="RHEA-COMP:10172"/>
        <dbReference type="Rhea" id="RHEA-COMP:10174"/>
        <dbReference type="ChEBI" id="CHEBI:15378"/>
        <dbReference type="ChEBI" id="CHEBI:16692"/>
        <dbReference type="ChEBI" id="CHEBI:28938"/>
        <dbReference type="ChEBI" id="CHEBI:30616"/>
        <dbReference type="ChEBI" id="CHEBI:33019"/>
        <dbReference type="ChEBI" id="CHEBI:82696"/>
        <dbReference type="ChEBI" id="CHEBI:456215"/>
        <dbReference type="EC" id="6.3.1.14"/>
    </reaction>
</comment>
<name>A0AAD9IXY0_9ANNE</name>
<dbReference type="GO" id="GO:0005524">
    <property type="term" value="F:ATP binding"/>
    <property type="evidence" value="ECO:0007669"/>
    <property type="project" value="UniProtKB-KW"/>
</dbReference>
<evidence type="ECO:0000256" key="8">
    <source>
        <dbReference type="ARBA" id="ARBA00029814"/>
    </source>
</evidence>
<comment type="caution">
    <text evidence="14">The sequence shown here is derived from an EMBL/GenBank/DDBJ whole genome shotgun (WGS) entry which is preliminary data.</text>
</comment>
<dbReference type="GO" id="GO:0017183">
    <property type="term" value="P:protein histidyl modification to diphthamide"/>
    <property type="evidence" value="ECO:0007669"/>
    <property type="project" value="TreeGrafter"/>
</dbReference>
<evidence type="ECO:0000256" key="11">
    <source>
        <dbReference type="ARBA" id="ARBA00032849"/>
    </source>
</evidence>
<dbReference type="FunFam" id="3.40.50.620:FF:000145">
    <property type="entry name" value="ATP-binding domain containing protein"/>
    <property type="match status" value="1"/>
</dbReference>